<gene>
    <name evidence="3" type="ORF">Z518_02713</name>
</gene>
<evidence type="ECO:0000256" key="1">
    <source>
        <dbReference type="SAM" id="MobiDB-lite"/>
    </source>
</evidence>
<dbReference type="EMBL" id="KN847476">
    <property type="protein sequence ID" value="KIX08058.1"/>
    <property type="molecule type" value="Genomic_DNA"/>
</dbReference>
<keyword evidence="2" id="KW-1133">Transmembrane helix</keyword>
<name>A0A0D2HC99_9EURO</name>
<evidence type="ECO:0008006" key="5">
    <source>
        <dbReference type="Google" id="ProtNLM"/>
    </source>
</evidence>
<keyword evidence="2" id="KW-0472">Membrane</keyword>
<dbReference type="GeneID" id="25290784"/>
<dbReference type="Proteomes" id="UP000053617">
    <property type="component" value="Unassembled WGS sequence"/>
</dbReference>
<feature type="transmembrane region" description="Helical" evidence="2">
    <location>
        <begin position="69"/>
        <end position="96"/>
    </location>
</feature>
<reference evidence="3 4" key="1">
    <citation type="submission" date="2015-01" db="EMBL/GenBank/DDBJ databases">
        <title>The Genome Sequence of Rhinocladiella mackenzie CBS 650.93.</title>
        <authorList>
            <consortium name="The Broad Institute Genomics Platform"/>
            <person name="Cuomo C."/>
            <person name="de Hoog S."/>
            <person name="Gorbushina A."/>
            <person name="Stielow B."/>
            <person name="Teixiera M."/>
            <person name="Abouelleil A."/>
            <person name="Chapman S.B."/>
            <person name="Priest M."/>
            <person name="Young S.K."/>
            <person name="Wortman J."/>
            <person name="Nusbaum C."/>
            <person name="Birren B."/>
        </authorList>
    </citation>
    <scope>NUCLEOTIDE SEQUENCE [LARGE SCALE GENOMIC DNA]</scope>
    <source>
        <strain evidence="3 4">CBS 650.93</strain>
    </source>
</reference>
<feature type="region of interest" description="Disordered" evidence="1">
    <location>
        <begin position="98"/>
        <end position="124"/>
    </location>
</feature>
<evidence type="ECO:0000313" key="4">
    <source>
        <dbReference type="Proteomes" id="UP000053617"/>
    </source>
</evidence>
<dbReference type="OrthoDB" id="5358884at2759"/>
<dbReference type="HOGENOM" id="CLU_1077814_0_0_1"/>
<sequence length="272" mass="29170">MMHNENEQPGLEVDRAKDTLEADRTKGALYATFSANKDNNRLEDLSYKDVPNTGGKRKLWNNPFGLRPFWFGVLTAIVTMIVVGAAIGGGVGAALADSSSKCPSGSQSASPSEPDGVRMTGATSASSISATIDVTPTTATATTTTGDYIPLAPSEVKLLQHPCPTENYLYQINDDPFPVQTFKWQCETAFLGNDRGDVGITIMQLSAYTAEQCVEACGGLNVWRNEQICSAVTFQASMSSEYNVGRGNCWLFNGTDATWDDPGAKTCISAYM</sequence>
<keyword evidence="4" id="KW-1185">Reference proteome</keyword>
<dbReference type="VEuPathDB" id="FungiDB:Z518_02713"/>
<dbReference type="STRING" id="1442369.A0A0D2HC99"/>
<evidence type="ECO:0000256" key="2">
    <source>
        <dbReference type="SAM" id="Phobius"/>
    </source>
</evidence>
<organism evidence="3 4">
    <name type="scientific">Rhinocladiella mackenziei CBS 650.93</name>
    <dbReference type="NCBI Taxonomy" id="1442369"/>
    <lineage>
        <taxon>Eukaryota</taxon>
        <taxon>Fungi</taxon>
        <taxon>Dikarya</taxon>
        <taxon>Ascomycota</taxon>
        <taxon>Pezizomycotina</taxon>
        <taxon>Eurotiomycetes</taxon>
        <taxon>Chaetothyriomycetidae</taxon>
        <taxon>Chaetothyriales</taxon>
        <taxon>Herpotrichiellaceae</taxon>
        <taxon>Rhinocladiella</taxon>
    </lineage>
</organism>
<keyword evidence="2" id="KW-0812">Transmembrane</keyword>
<feature type="compositionally biased region" description="Polar residues" evidence="1">
    <location>
        <begin position="98"/>
        <end position="111"/>
    </location>
</feature>
<evidence type="ECO:0000313" key="3">
    <source>
        <dbReference type="EMBL" id="KIX08058.1"/>
    </source>
</evidence>
<proteinExistence type="predicted"/>
<accession>A0A0D2HC99</accession>
<protein>
    <recommendedName>
        <fullName evidence="5">Apple domain-containing protein</fullName>
    </recommendedName>
</protein>
<dbReference type="AlphaFoldDB" id="A0A0D2HC99"/>
<dbReference type="RefSeq" id="XP_013275194.1">
    <property type="nucleotide sequence ID" value="XM_013419740.1"/>
</dbReference>